<dbReference type="EMBL" id="HBNS01039133">
    <property type="protein sequence ID" value="CAE4636863.1"/>
    <property type="molecule type" value="Transcribed_RNA"/>
</dbReference>
<dbReference type="AlphaFoldDB" id="A0A7S4VX60"/>
<reference evidence="2" key="1">
    <citation type="submission" date="2021-01" db="EMBL/GenBank/DDBJ databases">
        <authorList>
            <person name="Corre E."/>
            <person name="Pelletier E."/>
            <person name="Niang G."/>
            <person name="Scheremetjew M."/>
            <person name="Finn R."/>
            <person name="Kale V."/>
            <person name="Holt S."/>
            <person name="Cochrane G."/>
            <person name="Meng A."/>
            <person name="Brown T."/>
            <person name="Cohen L."/>
        </authorList>
    </citation>
    <scope>NUCLEOTIDE SEQUENCE</scope>
    <source>
        <strain evidence="2">GSO104</strain>
    </source>
</reference>
<keyword evidence="1" id="KW-0472">Membrane</keyword>
<protein>
    <submittedName>
        <fullName evidence="2">Uncharacterized protein</fullName>
    </submittedName>
</protein>
<organism evidence="2">
    <name type="scientific">Ditylum brightwellii</name>
    <dbReference type="NCBI Taxonomy" id="49249"/>
    <lineage>
        <taxon>Eukaryota</taxon>
        <taxon>Sar</taxon>
        <taxon>Stramenopiles</taxon>
        <taxon>Ochrophyta</taxon>
        <taxon>Bacillariophyta</taxon>
        <taxon>Mediophyceae</taxon>
        <taxon>Lithodesmiophycidae</taxon>
        <taxon>Lithodesmiales</taxon>
        <taxon>Lithodesmiaceae</taxon>
        <taxon>Ditylum</taxon>
    </lineage>
</organism>
<evidence type="ECO:0000313" key="2">
    <source>
        <dbReference type="EMBL" id="CAE4636863.1"/>
    </source>
</evidence>
<evidence type="ECO:0000256" key="1">
    <source>
        <dbReference type="SAM" id="Phobius"/>
    </source>
</evidence>
<accession>A0A7S4VX60</accession>
<name>A0A7S4VX60_9STRA</name>
<feature type="transmembrane region" description="Helical" evidence="1">
    <location>
        <begin position="59"/>
        <end position="77"/>
    </location>
</feature>
<keyword evidence="1" id="KW-0812">Transmembrane</keyword>
<sequence>MPPPSSSSSSSSITIKRLLTSHILVFIAGVYAGKQIDAEELEVYRSVHESASSKWKRRFMKMGLVVSAVGFVVLGIGRYQQRQHQALQVVQRR</sequence>
<keyword evidence="1" id="KW-1133">Transmembrane helix</keyword>
<gene>
    <name evidence="2" type="ORF">DBRI00130_LOCUS30514</name>
</gene>
<proteinExistence type="predicted"/>